<evidence type="ECO:0000313" key="3">
    <source>
        <dbReference type="Proteomes" id="UP000640485"/>
    </source>
</evidence>
<evidence type="ECO:0000313" key="2">
    <source>
        <dbReference type="EMBL" id="MBK4217341.1"/>
    </source>
</evidence>
<feature type="transmembrane region" description="Helical" evidence="1">
    <location>
        <begin position="61"/>
        <end position="80"/>
    </location>
</feature>
<keyword evidence="1" id="KW-0812">Transmembrane</keyword>
<organism evidence="2 3">
    <name type="scientific">Paracoccus caeni</name>
    <dbReference type="NCBI Taxonomy" id="657651"/>
    <lineage>
        <taxon>Bacteria</taxon>
        <taxon>Pseudomonadati</taxon>
        <taxon>Pseudomonadota</taxon>
        <taxon>Alphaproteobacteria</taxon>
        <taxon>Rhodobacterales</taxon>
        <taxon>Paracoccaceae</taxon>
        <taxon>Paracoccus</taxon>
    </lineage>
</organism>
<keyword evidence="1" id="KW-0472">Membrane</keyword>
<proteinExistence type="predicted"/>
<reference evidence="2" key="1">
    <citation type="submission" date="2021-01" db="EMBL/GenBank/DDBJ databases">
        <title>Paracoccus amoyensis sp. nov., isolated from the surface seawater along the coast of Xiamen Island, China.</title>
        <authorList>
            <person name="Lyu L."/>
        </authorList>
    </citation>
    <scope>NUCLEOTIDE SEQUENCE</scope>
    <source>
        <strain evidence="2">MJ17</strain>
    </source>
</reference>
<gene>
    <name evidence="2" type="ORF">JJJ17_15530</name>
</gene>
<accession>A0A934SEC9</accession>
<dbReference type="RefSeq" id="WP_200688012.1">
    <property type="nucleotide sequence ID" value="NZ_JAEPRQ010000006.1"/>
</dbReference>
<dbReference type="Proteomes" id="UP000640485">
    <property type="component" value="Unassembled WGS sequence"/>
</dbReference>
<keyword evidence="1" id="KW-1133">Transmembrane helix</keyword>
<evidence type="ECO:0000256" key="1">
    <source>
        <dbReference type="SAM" id="Phobius"/>
    </source>
</evidence>
<protein>
    <submittedName>
        <fullName evidence="2">Uncharacterized protein</fullName>
    </submittedName>
</protein>
<dbReference type="AlphaFoldDB" id="A0A934SEC9"/>
<dbReference type="EMBL" id="JAEPRQ010000006">
    <property type="protein sequence ID" value="MBK4217341.1"/>
    <property type="molecule type" value="Genomic_DNA"/>
</dbReference>
<sequence>MTIIIMALIFGVLGGVAVALAFQSPANCRLHAERMQRYEDGKGPNPDDDLFGPHRGFRRNALTFGLFFAVIGGMLGAFVIE</sequence>
<keyword evidence="3" id="KW-1185">Reference proteome</keyword>
<comment type="caution">
    <text evidence="2">The sequence shown here is derived from an EMBL/GenBank/DDBJ whole genome shotgun (WGS) entry which is preliminary data.</text>
</comment>
<name>A0A934SEC9_9RHOB</name>